<evidence type="ECO:0000256" key="1">
    <source>
        <dbReference type="ARBA" id="ARBA00011043"/>
    </source>
</evidence>
<dbReference type="GO" id="GO:0042802">
    <property type="term" value="F:identical protein binding"/>
    <property type="evidence" value="ECO:0007669"/>
    <property type="project" value="UniProtKB-ARBA"/>
</dbReference>
<dbReference type="SUPFAM" id="SSF52540">
    <property type="entry name" value="P-loop containing nucleoside triphosphate hydrolases"/>
    <property type="match status" value="1"/>
</dbReference>
<keyword evidence="9 10" id="KW-0342">GTP-binding</keyword>
<name>A0A931AX69_9FIRM</name>
<evidence type="ECO:0000313" key="14">
    <source>
        <dbReference type="Proteomes" id="UP000621436"/>
    </source>
</evidence>
<dbReference type="PANTHER" id="PTHR42714:SF2">
    <property type="entry name" value="TRNA MODIFICATION GTPASE GTPBP3, MITOCHONDRIAL"/>
    <property type="match status" value="1"/>
</dbReference>
<dbReference type="FunFam" id="3.40.50.300:FF:000494">
    <property type="entry name" value="tRNA modification GTPase MnmE"/>
    <property type="match status" value="1"/>
</dbReference>
<feature type="binding site" evidence="10">
    <location>
        <begin position="234"/>
        <end position="239"/>
    </location>
    <ligand>
        <name>GTP</name>
        <dbReference type="ChEBI" id="CHEBI:37565"/>
    </ligand>
</feature>
<dbReference type="NCBIfam" id="NF003661">
    <property type="entry name" value="PRK05291.1-3"/>
    <property type="match status" value="1"/>
</dbReference>
<feature type="binding site" evidence="10">
    <location>
        <position position="89"/>
    </location>
    <ligand>
        <name>(6S)-5-formyl-5,6,7,8-tetrahydrofolate</name>
        <dbReference type="ChEBI" id="CHEBI:57457"/>
    </ligand>
</feature>
<evidence type="ECO:0000256" key="9">
    <source>
        <dbReference type="ARBA" id="ARBA00023134"/>
    </source>
</evidence>
<comment type="function">
    <text evidence="10">Exhibits a very high intrinsic GTPase hydrolysis rate. Involved in the addition of a carboxymethylaminomethyl (cmnm) group at the wobble position (U34) of certain tRNAs, forming tRNA-cmnm(5)s(2)U34.</text>
</comment>
<evidence type="ECO:0000256" key="3">
    <source>
        <dbReference type="ARBA" id="ARBA00022694"/>
    </source>
</evidence>
<keyword evidence="4 10" id="KW-0479">Metal-binding</keyword>
<evidence type="ECO:0000256" key="2">
    <source>
        <dbReference type="ARBA" id="ARBA00022490"/>
    </source>
</evidence>
<reference evidence="13" key="1">
    <citation type="submission" date="2020-11" db="EMBL/GenBank/DDBJ databases">
        <title>Halonatronomonas betainensis gen. nov., sp. nov. a novel haloalkaliphilic representative of the family Halanaerobiacae capable of betaine degradation.</title>
        <authorList>
            <person name="Boltyanskaya Y."/>
            <person name="Kevbrin V."/>
            <person name="Detkova E."/>
            <person name="Grouzdev D.S."/>
            <person name="Koziaeva V."/>
            <person name="Zhilina T."/>
        </authorList>
    </citation>
    <scope>NUCLEOTIDE SEQUENCE</scope>
    <source>
        <strain evidence="13">Z-7014</strain>
    </source>
</reference>
<feature type="binding site" evidence="10">
    <location>
        <begin position="253"/>
        <end position="259"/>
    </location>
    <ligand>
        <name>GTP</name>
        <dbReference type="ChEBI" id="CHEBI:37565"/>
    </ligand>
</feature>
<keyword evidence="2 10" id="KW-0963">Cytoplasm</keyword>
<dbReference type="InterPro" id="IPR005225">
    <property type="entry name" value="Small_GTP-bd"/>
</dbReference>
<feature type="binding site" evidence="10">
    <location>
        <begin position="278"/>
        <end position="281"/>
    </location>
    <ligand>
        <name>GTP</name>
        <dbReference type="ChEBI" id="CHEBI:37565"/>
    </ligand>
</feature>
<proteinExistence type="inferred from homology"/>
<feature type="binding site" evidence="10">
    <location>
        <position position="255"/>
    </location>
    <ligand>
        <name>K(+)</name>
        <dbReference type="ChEBI" id="CHEBI:29103"/>
    </ligand>
</feature>
<keyword evidence="7 10" id="KW-0460">Magnesium</keyword>
<dbReference type="HAMAP" id="MF_00379">
    <property type="entry name" value="GTPase_MnmE"/>
    <property type="match status" value="1"/>
</dbReference>
<dbReference type="EC" id="3.6.-.-" evidence="10"/>
<feature type="domain" description="TrmE-type G" evidence="12">
    <location>
        <begin position="224"/>
        <end position="383"/>
    </location>
</feature>
<keyword evidence="5 10" id="KW-0547">Nucleotide-binding</keyword>
<evidence type="ECO:0000256" key="8">
    <source>
        <dbReference type="ARBA" id="ARBA00022958"/>
    </source>
</evidence>
<feature type="binding site" evidence="10">
    <location>
        <position position="25"/>
    </location>
    <ligand>
        <name>(6S)-5-formyl-5,6,7,8-tetrahydrofolate</name>
        <dbReference type="ChEBI" id="CHEBI:57457"/>
    </ligand>
</feature>
<evidence type="ECO:0000256" key="5">
    <source>
        <dbReference type="ARBA" id="ARBA00022741"/>
    </source>
</evidence>
<feature type="binding site" evidence="10">
    <location>
        <position position="253"/>
    </location>
    <ligand>
        <name>K(+)</name>
        <dbReference type="ChEBI" id="CHEBI:29103"/>
    </ligand>
</feature>
<dbReference type="PROSITE" id="PS51709">
    <property type="entry name" value="G_TRME"/>
    <property type="match status" value="1"/>
</dbReference>
<keyword evidence="6 10" id="KW-0378">Hydrolase</keyword>
<evidence type="ECO:0000256" key="6">
    <source>
        <dbReference type="ARBA" id="ARBA00022801"/>
    </source>
</evidence>
<evidence type="ECO:0000256" key="10">
    <source>
        <dbReference type="HAMAP-Rule" id="MF_00379"/>
    </source>
</evidence>
<dbReference type="InterPro" id="IPR018948">
    <property type="entry name" value="GTP-bd_TrmE_N"/>
</dbReference>
<feature type="binding site" evidence="10">
    <location>
        <position position="259"/>
    </location>
    <ligand>
        <name>Mg(2+)</name>
        <dbReference type="ChEBI" id="CHEBI:18420"/>
    </ligand>
</feature>
<dbReference type="GO" id="GO:0005525">
    <property type="term" value="F:GTP binding"/>
    <property type="evidence" value="ECO:0007669"/>
    <property type="project" value="UniProtKB-UniRule"/>
</dbReference>
<organism evidence="13 14">
    <name type="scientific">Halonatronomonas betaini</name>
    <dbReference type="NCBI Taxonomy" id="2778430"/>
    <lineage>
        <taxon>Bacteria</taxon>
        <taxon>Bacillati</taxon>
        <taxon>Bacillota</taxon>
        <taxon>Clostridia</taxon>
        <taxon>Halanaerobiales</taxon>
        <taxon>Halarsenatibacteraceae</taxon>
        <taxon>Halonatronomonas</taxon>
    </lineage>
</organism>
<dbReference type="GO" id="GO:0030488">
    <property type="term" value="P:tRNA methylation"/>
    <property type="evidence" value="ECO:0007669"/>
    <property type="project" value="TreeGrafter"/>
</dbReference>
<gene>
    <name evidence="10 13" type="primary">mnmE</name>
    <name evidence="10" type="synonym">trmE</name>
    <name evidence="13" type="ORF">I0Q91_11455</name>
</gene>
<dbReference type="InterPro" id="IPR031168">
    <property type="entry name" value="G_TrmE"/>
</dbReference>
<evidence type="ECO:0000256" key="4">
    <source>
        <dbReference type="ARBA" id="ARBA00022723"/>
    </source>
</evidence>
<dbReference type="AlphaFoldDB" id="A0A931AX69"/>
<dbReference type="InterPro" id="IPR006073">
    <property type="entry name" value="GTP-bd"/>
</dbReference>
<comment type="subunit">
    <text evidence="10">Homodimer. Heterotetramer of two MnmE and two MnmG subunits.</text>
</comment>
<dbReference type="RefSeq" id="WP_270454708.1">
    <property type="nucleotide sequence ID" value="NZ_JADPIE010000007.1"/>
</dbReference>
<dbReference type="InterPro" id="IPR027368">
    <property type="entry name" value="MnmE_dom2"/>
</dbReference>
<dbReference type="FunFam" id="3.30.1360.120:FF:000003">
    <property type="entry name" value="tRNA modification GTPase MnmE"/>
    <property type="match status" value="1"/>
</dbReference>
<sequence>MNYNMDDTIAAISTPPGCAGIGKIRISGEDALEIADKVFYSSSTESLKKVESHTIHYGFIRDKNNKDIDEVLALILKAPKSFTAEDTVEFDCHGGSLPLQGVLDAVLSAGARLAEPGEFSKRAFMNGRIDLTQAEGIMDLINSQTEKGRELAVQHLKGGLSDHIKDIREQLMTILAGMEASIDFPEDEVPGFDSDRVNDKINQVIDTLNELIQSSKTGQIFTEGVETVIVGKPNVGKSSLLNYLLKENRAIVTEIPGTTRDIISELVNLGGIPLRITDTAGIRETSDQVEKIGVERTINSLQTADLVLLMLDVSQGISPGDYKIYQEVKDKPIIILVNKTDLSKEIDHNKIEENFPDGRIIYTSVQTGAGLKELEKTIKDEIMAGDVKGGYDQIITRMRHRNLLEKAKVSLELVIEGNKNNIPPDLLSVDLKDALLSLGEITGETVTDNLIDQIFQDFCIGK</sequence>
<keyword evidence="3 10" id="KW-0819">tRNA processing</keyword>
<keyword evidence="14" id="KW-1185">Reference proteome</keyword>
<comment type="similarity">
    <text evidence="1 10 11">Belongs to the TRAFAC class TrmE-Era-EngA-EngB-Septin-like GTPase superfamily. TrmE GTPase family.</text>
</comment>
<evidence type="ECO:0000313" key="13">
    <source>
        <dbReference type="EMBL" id="MBF8437701.1"/>
    </source>
</evidence>
<dbReference type="GO" id="GO:0002098">
    <property type="term" value="P:tRNA wobble uridine modification"/>
    <property type="evidence" value="ECO:0007669"/>
    <property type="project" value="TreeGrafter"/>
</dbReference>
<feature type="binding site" evidence="10">
    <location>
        <position position="238"/>
    </location>
    <ligand>
        <name>Mg(2+)</name>
        <dbReference type="ChEBI" id="CHEBI:18420"/>
    </ligand>
</feature>
<comment type="caution">
    <text evidence="13">The sequence shown here is derived from an EMBL/GenBank/DDBJ whole genome shotgun (WGS) entry which is preliminary data.</text>
</comment>
<dbReference type="CDD" id="cd04164">
    <property type="entry name" value="trmE"/>
    <property type="match status" value="1"/>
</dbReference>
<dbReference type="Pfam" id="PF12631">
    <property type="entry name" value="MnmE_helical"/>
    <property type="match status" value="1"/>
</dbReference>
<dbReference type="GO" id="GO:0003924">
    <property type="term" value="F:GTPase activity"/>
    <property type="evidence" value="ECO:0007669"/>
    <property type="project" value="UniProtKB-UniRule"/>
</dbReference>
<accession>A0A931AX69</accession>
<dbReference type="SUPFAM" id="SSF116878">
    <property type="entry name" value="TrmE connector domain"/>
    <property type="match status" value="1"/>
</dbReference>
<dbReference type="Gene3D" id="3.40.50.300">
    <property type="entry name" value="P-loop containing nucleotide triphosphate hydrolases"/>
    <property type="match status" value="1"/>
</dbReference>
<protein>
    <recommendedName>
        <fullName evidence="10">tRNA modification GTPase MnmE</fullName>
        <ecNumber evidence="10">3.6.-.-</ecNumber>
    </recommendedName>
</protein>
<dbReference type="Pfam" id="PF10396">
    <property type="entry name" value="TrmE_N"/>
    <property type="match status" value="1"/>
</dbReference>
<dbReference type="NCBIfam" id="TIGR00450">
    <property type="entry name" value="mnmE_trmE_thdF"/>
    <property type="match status" value="1"/>
</dbReference>
<evidence type="ECO:0000256" key="11">
    <source>
        <dbReference type="RuleBase" id="RU003313"/>
    </source>
</evidence>
<comment type="caution">
    <text evidence="10">Lacks conserved residue(s) required for the propagation of feature annotation.</text>
</comment>
<dbReference type="Gene3D" id="3.30.1360.120">
    <property type="entry name" value="Probable tRNA modification gtpase trme, domain 1"/>
    <property type="match status" value="1"/>
</dbReference>
<dbReference type="EMBL" id="JADPIE010000007">
    <property type="protein sequence ID" value="MBF8437701.1"/>
    <property type="molecule type" value="Genomic_DNA"/>
</dbReference>
<dbReference type="GO" id="GO:0046872">
    <property type="term" value="F:metal ion binding"/>
    <property type="evidence" value="ECO:0007669"/>
    <property type="project" value="UniProtKB-KW"/>
</dbReference>
<keyword evidence="8 10" id="KW-0630">Potassium</keyword>
<dbReference type="InterPro" id="IPR025867">
    <property type="entry name" value="MnmE_helical"/>
</dbReference>
<evidence type="ECO:0000259" key="12">
    <source>
        <dbReference type="PROSITE" id="PS51709"/>
    </source>
</evidence>
<dbReference type="Gene3D" id="1.20.120.430">
    <property type="entry name" value="tRNA modification GTPase MnmE domain 2"/>
    <property type="match status" value="1"/>
</dbReference>
<dbReference type="PANTHER" id="PTHR42714">
    <property type="entry name" value="TRNA MODIFICATION GTPASE GTPBP3"/>
    <property type="match status" value="1"/>
</dbReference>
<dbReference type="InterPro" id="IPR027266">
    <property type="entry name" value="TrmE/GcvT-like"/>
</dbReference>
<dbReference type="GO" id="GO:0005829">
    <property type="term" value="C:cytosol"/>
    <property type="evidence" value="ECO:0007669"/>
    <property type="project" value="TreeGrafter"/>
</dbReference>
<dbReference type="InterPro" id="IPR004520">
    <property type="entry name" value="GTPase_MnmE"/>
</dbReference>
<feature type="binding site" evidence="10">
    <location>
        <position position="234"/>
    </location>
    <ligand>
        <name>K(+)</name>
        <dbReference type="ChEBI" id="CHEBI:29103"/>
    </ligand>
</feature>
<dbReference type="Pfam" id="PF01926">
    <property type="entry name" value="MMR_HSR1"/>
    <property type="match status" value="1"/>
</dbReference>
<evidence type="ECO:0000256" key="7">
    <source>
        <dbReference type="ARBA" id="ARBA00022842"/>
    </source>
</evidence>
<dbReference type="InterPro" id="IPR027417">
    <property type="entry name" value="P-loop_NTPase"/>
</dbReference>
<feature type="binding site" evidence="10">
    <location>
        <position position="258"/>
    </location>
    <ligand>
        <name>K(+)</name>
        <dbReference type="ChEBI" id="CHEBI:29103"/>
    </ligand>
</feature>
<comment type="subcellular location">
    <subcellularLocation>
        <location evidence="10">Cytoplasm</location>
    </subcellularLocation>
</comment>
<feature type="binding site" evidence="10">
    <location>
        <position position="128"/>
    </location>
    <ligand>
        <name>(6S)-5-formyl-5,6,7,8-tetrahydrofolate</name>
        <dbReference type="ChEBI" id="CHEBI:57457"/>
    </ligand>
</feature>
<dbReference type="CDD" id="cd14858">
    <property type="entry name" value="TrmE_N"/>
    <property type="match status" value="1"/>
</dbReference>
<feature type="binding site" evidence="10">
    <location>
        <position position="462"/>
    </location>
    <ligand>
        <name>(6S)-5-formyl-5,6,7,8-tetrahydrofolate</name>
        <dbReference type="ChEBI" id="CHEBI:57457"/>
    </ligand>
</feature>
<dbReference type="Proteomes" id="UP000621436">
    <property type="component" value="Unassembled WGS sequence"/>
</dbReference>
<comment type="cofactor">
    <cofactor evidence="10">
        <name>K(+)</name>
        <dbReference type="ChEBI" id="CHEBI:29103"/>
    </cofactor>
    <text evidence="10">Binds 1 potassium ion per subunit.</text>
</comment>
<dbReference type="NCBIfam" id="TIGR00231">
    <property type="entry name" value="small_GTP"/>
    <property type="match status" value="1"/>
</dbReference>
<dbReference type="PRINTS" id="PR00449">
    <property type="entry name" value="RASTRNSFRMNG"/>
</dbReference>